<dbReference type="PANTHER" id="PTHR30404:SF0">
    <property type="entry name" value="N-ACETYLMURAMOYL-L-ALANINE AMIDASE AMIC"/>
    <property type="match status" value="1"/>
</dbReference>
<keyword evidence="1" id="KW-0378">Hydrolase</keyword>
<proteinExistence type="predicted"/>
<feature type="domain" description="MurNAc-LAA" evidence="2">
    <location>
        <begin position="34"/>
        <end position="142"/>
    </location>
</feature>
<evidence type="ECO:0000256" key="1">
    <source>
        <dbReference type="ARBA" id="ARBA00022801"/>
    </source>
</evidence>
<dbReference type="Pfam" id="PF01520">
    <property type="entry name" value="Amidase_3"/>
    <property type="match status" value="1"/>
</dbReference>
<organism evidence="3 4">
    <name type="scientific">Oenococcus alcoholitolerans</name>
    <dbReference type="NCBI Taxonomy" id="931074"/>
    <lineage>
        <taxon>Bacteria</taxon>
        <taxon>Bacillati</taxon>
        <taxon>Bacillota</taxon>
        <taxon>Bacilli</taxon>
        <taxon>Lactobacillales</taxon>
        <taxon>Lactobacillaceae</taxon>
        <taxon>Oenococcus</taxon>
    </lineage>
</organism>
<reference evidence="3 4" key="1">
    <citation type="journal article" date="2014" name="Antonie Van Leeuwenhoek">
        <title>Oenococcus alcoholitolerans sp. nov., a lactic acid bacteria isolated from cachaca and ethanol fermentation processes.</title>
        <authorList>
            <person name="Badotti F."/>
            <person name="Moreira A.P."/>
            <person name="Tonon L.A."/>
            <person name="de Lucena B.T."/>
            <person name="Gomes Fde C."/>
            <person name="Kruger R."/>
            <person name="Thompson C.C."/>
            <person name="de Morais M.A.Jr."/>
            <person name="Rosa C.A."/>
            <person name="Thompson F.L."/>
        </authorList>
    </citation>
    <scope>NUCLEOTIDE SEQUENCE [LARGE SCALE GENOMIC DNA]</scope>
    <source>
        <strain evidence="3 4">UFRJ-M7.2.18</strain>
    </source>
</reference>
<dbReference type="Proteomes" id="UP000030023">
    <property type="component" value="Unassembled WGS sequence"/>
</dbReference>
<evidence type="ECO:0000259" key="2">
    <source>
        <dbReference type="SMART" id="SM00646"/>
    </source>
</evidence>
<name>A0ABR4XS51_9LACO</name>
<keyword evidence="4" id="KW-1185">Reference proteome</keyword>
<dbReference type="InterPro" id="IPR050695">
    <property type="entry name" value="N-acetylmuramoyl_amidase_3"/>
</dbReference>
<dbReference type="EMBL" id="AXCV01000062">
    <property type="protein sequence ID" value="KGO32225.1"/>
    <property type="molecule type" value="Genomic_DNA"/>
</dbReference>
<accession>A0ABR4XS51</accession>
<evidence type="ECO:0000313" key="3">
    <source>
        <dbReference type="EMBL" id="KGO32225.1"/>
    </source>
</evidence>
<dbReference type="InterPro" id="IPR002508">
    <property type="entry name" value="MurNAc-LAA_cat"/>
</dbReference>
<dbReference type="Gene3D" id="3.40.630.40">
    <property type="entry name" value="Zn-dependent exopeptidases"/>
    <property type="match status" value="1"/>
</dbReference>
<dbReference type="SMART" id="SM00646">
    <property type="entry name" value="Ami_3"/>
    <property type="match status" value="1"/>
</dbReference>
<dbReference type="PANTHER" id="PTHR30404">
    <property type="entry name" value="N-ACETYLMURAMOYL-L-ALANINE AMIDASE"/>
    <property type="match status" value="1"/>
</dbReference>
<evidence type="ECO:0000313" key="4">
    <source>
        <dbReference type="Proteomes" id="UP000030023"/>
    </source>
</evidence>
<comment type="caution">
    <text evidence="3">The sequence shown here is derived from an EMBL/GenBank/DDBJ whole genome shotgun (WGS) entry which is preliminary data.</text>
</comment>
<sequence length="146" mass="16872">MPTALATADRLKSSFARTVMTRRSNKTVALARRPQISNRVKASIFISFHFNSAGSHNLAYGYEVFKYHKNADRFASILDKNFSDLNLFNRGIAFGNYQVLRDNKRPAVLIEMGFMDSDHDFPYIKSPRYHRQIAADINKSLIEYFR</sequence>
<protein>
    <recommendedName>
        <fullName evidence="2">MurNAc-LAA domain-containing protein</fullName>
    </recommendedName>
</protein>
<dbReference type="CDD" id="cd02696">
    <property type="entry name" value="MurNAc-LAA"/>
    <property type="match status" value="1"/>
</dbReference>
<gene>
    <name evidence="3" type="ORF">Q757_02310</name>
</gene>
<dbReference type="SUPFAM" id="SSF53187">
    <property type="entry name" value="Zn-dependent exopeptidases"/>
    <property type="match status" value="1"/>
</dbReference>